<dbReference type="PANTHER" id="PTHR34858:SF1">
    <property type="entry name" value="CYSO-CYSTEINE PEPTIDASE"/>
    <property type="match status" value="1"/>
</dbReference>
<dbReference type="STRING" id="488538.SAR116_2263"/>
<accession>D5BPK4</accession>
<gene>
    <name evidence="10" type="ordered locus">SAR116_2263</name>
</gene>
<dbReference type="GO" id="GO:0008234">
    <property type="term" value="F:cysteine-type peptidase activity"/>
    <property type="evidence" value="ECO:0007669"/>
    <property type="project" value="UniProtKB-KW"/>
</dbReference>
<comment type="similarity">
    <text evidence="1">Belongs to the peptidase C40 family.</text>
</comment>
<dbReference type="eggNOG" id="COG1310">
    <property type="taxonomic scope" value="Bacteria"/>
</dbReference>
<keyword evidence="11" id="KW-1185">Reference proteome</keyword>
<dbReference type="KEGG" id="apb:SAR116_2263"/>
<sequence length="263" mass="29421">MNKSASMFGQDIDAAIMAYANDNAHEEICGVVRKGSGGHFFQPLPNQAVDRTLCFEMSEKAVFSGDNACAIVHSHPKGPAFPSRHDMVQQQASQLPWAITIPTGQTHAGVFWFGGAPAPLMTRGYRHGVTDCYALIRDWFASQRQISLPDYPRAWEWWIGTGAGSGDDDSDGRGRRHQANLYRDNFAAYGFRALEDDVPREIGDVAMMRILGPVINHAAVWVGQGLILHHLAGRHGYAPHRLPRQEPAERWYRYIDFWVRYGG</sequence>
<dbReference type="eggNOG" id="COG0791">
    <property type="taxonomic scope" value="Bacteria"/>
</dbReference>
<dbReference type="GO" id="GO:0008235">
    <property type="term" value="F:metalloexopeptidase activity"/>
    <property type="evidence" value="ECO:0007669"/>
    <property type="project" value="TreeGrafter"/>
</dbReference>
<name>D5BPK4_PUNMI</name>
<dbReference type="InterPro" id="IPR038765">
    <property type="entry name" value="Papain-like_cys_pep_sf"/>
</dbReference>
<proteinExistence type="inferred from homology"/>
<protein>
    <submittedName>
        <fullName evidence="10">Probable phage HK022 GP19-related protein</fullName>
        <ecNumber evidence="10">3.5.2.9</ecNumber>
    </submittedName>
</protein>
<dbReference type="InterPro" id="IPR000064">
    <property type="entry name" value="NLP_P60_dom"/>
</dbReference>
<evidence type="ECO:0000259" key="9">
    <source>
        <dbReference type="Pfam" id="PF14464"/>
    </source>
</evidence>
<dbReference type="GO" id="GO:0006508">
    <property type="term" value="P:proteolysis"/>
    <property type="evidence" value="ECO:0007669"/>
    <property type="project" value="UniProtKB-KW"/>
</dbReference>
<dbReference type="InterPro" id="IPR051929">
    <property type="entry name" value="VirAsm_ModProt"/>
</dbReference>
<dbReference type="SUPFAM" id="SSF102712">
    <property type="entry name" value="JAB1/MPN domain"/>
    <property type="match status" value="1"/>
</dbReference>
<reference evidence="10 11" key="1">
    <citation type="journal article" date="2010" name="J. Bacteriol.">
        <title>Complete genome sequence of "Candidatus Puniceispirillum marinum" IMCC1322, a representative of the SAR116 clade in the Alphaproteobacteria.</title>
        <authorList>
            <person name="Oh H.M."/>
            <person name="Kwon K.K."/>
            <person name="Kang I."/>
            <person name="Kang S.G."/>
            <person name="Lee J.H."/>
            <person name="Kim S.J."/>
            <person name="Cho J.C."/>
        </authorList>
    </citation>
    <scope>NUCLEOTIDE SEQUENCE [LARGE SCALE GENOMIC DNA]</scope>
    <source>
        <strain evidence="10 11">IMCC1322</strain>
    </source>
</reference>
<dbReference type="SUPFAM" id="SSF54001">
    <property type="entry name" value="Cysteine proteinases"/>
    <property type="match status" value="1"/>
</dbReference>
<feature type="domain" description="NlpC/P60" evidence="8">
    <location>
        <begin position="125"/>
        <end position="234"/>
    </location>
</feature>
<keyword evidence="7" id="KW-0482">Metalloprotease</keyword>
<evidence type="ECO:0000256" key="4">
    <source>
        <dbReference type="ARBA" id="ARBA00022801"/>
    </source>
</evidence>
<evidence type="ECO:0000256" key="1">
    <source>
        <dbReference type="ARBA" id="ARBA00007074"/>
    </source>
</evidence>
<dbReference type="Proteomes" id="UP000007460">
    <property type="component" value="Chromosome"/>
</dbReference>
<keyword evidence="2" id="KW-0645">Protease</keyword>
<dbReference type="RefSeq" id="WP_013047133.1">
    <property type="nucleotide sequence ID" value="NC_014010.1"/>
</dbReference>
<evidence type="ECO:0000256" key="6">
    <source>
        <dbReference type="ARBA" id="ARBA00022833"/>
    </source>
</evidence>
<dbReference type="PANTHER" id="PTHR34858">
    <property type="entry name" value="CYSO-CYSTEINE PEPTIDASE"/>
    <property type="match status" value="1"/>
</dbReference>
<organism evidence="10 11">
    <name type="scientific">Puniceispirillum marinum (strain IMCC1322)</name>
    <dbReference type="NCBI Taxonomy" id="488538"/>
    <lineage>
        <taxon>Bacteria</taxon>
        <taxon>Pseudomonadati</taxon>
        <taxon>Pseudomonadota</taxon>
        <taxon>Alphaproteobacteria</taxon>
        <taxon>Candidatus Puniceispirillales</taxon>
        <taxon>Candidatus Puniceispirillaceae</taxon>
        <taxon>Candidatus Puniceispirillum</taxon>
    </lineage>
</organism>
<feature type="domain" description="JAB" evidence="9">
    <location>
        <begin position="14"/>
        <end position="105"/>
    </location>
</feature>
<evidence type="ECO:0000259" key="8">
    <source>
        <dbReference type="Pfam" id="PF00877"/>
    </source>
</evidence>
<dbReference type="Pfam" id="PF00877">
    <property type="entry name" value="NLPC_P60"/>
    <property type="match status" value="1"/>
</dbReference>
<evidence type="ECO:0000256" key="3">
    <source>
        <dbReference type="ARBA" id="ARBA00022723"/>
    </source>
</evidence>
<dbReference type="EMBL" id="CP001751">
    <property type="protein sequence ID" value="ADE40506.1"/>
    <property type="molecule type" value="Genomic_DNA"/>
</dbReference>
<dbReference type="Gene3D" id="3.40.140.10">
    <property type="entry name" value="Cytidine Deaminase, domain 2"/>
    <property type="match status" value="1"/>
</dbReference>
<evidence type="ECO:0000256" key="5">
    <source>
        <dbReference type="ARBA" id="ARBA00022807"/>
    </source>
</evidence>
<dbReference type="GO" id="GO:0017168">
    <property type="term" value="F:5-oxoprolinase (ATP-hydrolyzing) activity"/>
    <property type="evidence" value="ECO:0007669"/>
    <property type="project" value="UniProtKB-EC"/>
</dbReference>
<evidence type="ECO:0000256" key="7">
    <source>
        <dbReference type="ARBA" id="ARBA00023049"/>
    </source>
</evidence>
<dbReference type="AlphaFoldDB" id="D5BPK4"/>
<keyword evidence="6" id="KW-0862">Zinc</keyword>
<dbReference type="InterPro" id="IPR028090">
    <property type="entry name" value="JAB_dom_prok"/>
</dbReference>
<dbReference type="HOGENOM" id="CLU_071796_0_1_5"/>
<dbReference type="Pfam" id="PF14464">
    <property type="entry name" value="Prok-JAB"/>
    <property type="match status" value="1"/>
</dbReference>
<keyword evidence="3" id="KW-0479">Metal-binding</keyword>
<evidence type="ECO:0000313" key="10">
    <source>
        <dbReference type="EMBL" id="ADE40506.1"/>
    </source>
</evidence>
<evidence type="ECO:0000313" key="11">
    <source>
        <dbReference type="Proteomes" id="UP000007460"/>
    </source>
</evidence>
<dbReference type="GO" id="GO:0008270">
    <property type="term" value="F:zinc ion binding"/>
    <property type="evidence" value="ECO:0007669"/>
    <property type="project" value="TreeGrafter"/>
</dbReference>
<keyword evidence="4 10" id="KW-0378">Hydrolase</keyword>
<dbReference type="EC" id="3.5.2.9" evidence="10"/>
<keyword evidence="5" id="KW-0788">Thiol protease</keyword>
<evidence type="ECO:0000256" key="2">
    <source>
        <dbReference type="ARBA" id="ARBA00022670"/>
    </source>
</evidence>